<evidence type="ECO:0000259" key="3">
    <source>
        <dbReference type="PROSITE" id="PS50404"/>
    </source>
</evidence>
<protein>
    <submittedName>
        <fullName evidence="5">Glutathione S-transferase family protein</fullName>
    </submittedName>
</protein>
<comment type="caution">
    <text evidence="5">The sequence shown here is derived from an EMBL/GenBank/DDBJ whole genome shotgun (WGS) entry which is preliminary data.</text>
</comment>
<dbReference type="AlphaFoldDB" id="A0A6L7G3F0"/>
<evidence type="ECO:0000256" key="2">
    <source>
        <dbReference type="RuleBase" id="RU003494"/>
    </source>
</evidence>
<keyword evidence="5" id="KW-0808">Transferase</keyword>
<evidence type="ECO:0000256" key="1">
    <source>
        <dbReference type="ARBA" id="ARBA00011738"/>
    </source>
</evidence>
<dbReference type="Pfam" id="PF00043">
    <property type="entry name" value="GST_C"/>
    <property type="match status" value="1"/>
</dbReference>
<dbReference type="SFLD" id="SFLDS00019">
    <property type="entry name" value="Glutathione_Transferase_(cytos"/>
    <property type="match status" value="1"/>
</dbReference>
<sequence>MAAPPRRRGDPGMSAPVLSNYDLDDQCYRLRLTASVAGVALDLVNLDAFPGRDHLSRGYLAKNPLGRLPTLEHDGLVLCQPAAMQLYLAGLPGARALIPADPAEQARMHDWLIFADRDLAVASAARACALMDAPGDEVALRARSRALLRLLEDHMTRQGTLGQGYVAGATLSLADLALFVPFALSRDFGIDHDDFPALRLWARRVRRCEGFITMPGIPDYH</sequence>
<dbReference type="Proteomes" id="UP000477911">
    <property type="component" value="Unassembled WGS sequence"/>
</dbReference>
<dbReference type="InterPro" id="IPR004046">
    <property type="entry name" value="GST_C"/>
</dbReference>
<organism evidence="5 6">
    <name type="scientific">Pseudooceanicola albus</name>
    <dbReference type="NCBI Taxonomy" id="2692189"/>
    <lineage>
        <taxon>Bacteria</taxon>
        <taxon>Pseudomonadati</taxon>
        <taxon>Pseudomonadota</taxon>
        <taxon>Alphaproteobacteria</taxon>
        <taxon>Rhodobacterales</taxon>
        <taxon>Paracoccaceae</taxon>
        <taxon>Pseudooceanicola</taxon>
    </lineage>
</organism>
<dbReference type="EMBL" id="WUMU01000013">
    <property type="protein sequence ID" value="MXN18531.1"/>
    <property type="molecule type" value="Genomic_DNA"/>
</dbReference>
<evidence type="ECO:0000313" key="5">
    <source>
        <dbReference type="EMBL" id="MXN18531.1"/>
    </source>
</evidence>
<evidence type="ECO:0000313" key="6">
    <source>
        <dbReference type="Proteomes" id="UP000477911"/>
    </source>
</evidence>
<feature type="domain" description="GST N-terminal" evidence="3">
    <location>
        <begin position="14"/>
        <end position="96"/>
    </location>
</feature>
<dbReference type="SUPFAM" id="SSF52833">
    <property type="entry name" value="Thioredoxin-like"/>
    <property type="match status" value="1"/>
</dbReference>
<comment type="similarity">
    <text evidence="2">Belongs to the GST superfamily.</text>
</comment>
<dbReference type="PANTHER" id="PTHR43969">
    <property type="entry name" value="GLUTATHIONE S TRANSFERASE D10, ISOFORM A-RELATED"/>
    <property type="match status" value="1"/>
</dbReference>
<dbReference type="GO" id="GO:0004364">
    <property type="term" value="F:glutathione transferase activity"/>
    <property type="evidence" value="ECO:0007669"/>
    <property type="project" value="TreeGrafter"/>
</dbReference>
<comment type="subunit">
    <text evidence="1">Homodimer.</text>
</comment>
<proteinExistence type="inferred from homology"/>
<reference evidence="5 6" key="1">
    <citation type="submission" date="2019-12" db="EMBL/GenBank/DDBJ databases">
        <authorList>
            <person name="Li M."/>
        </authorList>
    </citation>
    <scope>NUCLEOTIDE SEQUENCE [LARGE SCALE GENOMIC DNA]</scope>
    <source>
        <strain evidence="5 6">GBMRC 2024</strain>
    </source>
</reference>
<feature type="domain" description="GST C-terminal" evidence="4">
    <location>
        <begin position="101"/>
        <end position="221"/>
    </location>
</feature>
<evidence type="ECO:0000259" key="4">
    <source>
        <dbReference type="PROSITE" id="PS50405"/>
    </source>
</evidence>
<keyword evidence="6" id="KW-1185">Reference proteome</keyword>
<dbReference type="InterPro" id="IPR036249">
    <property type="entry name" value="Thioredoxin-like_sf"/>
</dbReference>
<dbReference type="InterPro" id="IPR036282">
    <property type="entry name" value="Glutathione-S-Trfase_C_sf"/>
</dbReference>
<dbReference type="PROSITE" id="PS50404">
    <property type="entry name" value="GST_NTER"/>
    <property type="match status" value="1"/>
</dbReference>
<dbReference type="Gene3D" id="1.20.1050.10">
    <property type="match status" value="1"/>
</dbReference>
<dbReference type="Pfam" id="PF02798">
    <property type="entry name" value="GST_N"/>
    <property type="match status" value="1"/>
</dbReference>
<dbReference type="InterPro" id="IPR040079">
    <property type="entry name" value="Glutathione_S-Trfase"/>
</dbReference>
<dbReference type="Gene3D" id="3.40.30.10">
    <property type="entry name" value="Glutaredoxin"/>
    <property type="match status" value="1"/>
</dbReference>
<dbReference type="PROSITE" id="PS50405">
    <property type="entry name" value="GST_CTER"/>
    <property type="match status" value="1"/>
</dbReference>
<dbReference type="SUPFAM" id="SSF47616">
    <property type="entry name" value="GST C-terminal domain-like"/>
    <property type="match status" value="1"/>
</dbReference>
<dbReference type="InterPro" id="IPR004045">
    <property type="entry name" value="Glutathione_S-Trfase_N"/>
</dbReference>
<dbReference type="GO" id="GO:0006749">
    <property type="term" value="P:glutathione metabolic process"/>
    <property type="evidence" value="ECO:0007669"/>
    <property type="project" value="TreeGrafter"/>
</dbReference>
<gene>
    <name evidence="5" type="ORF">GR170_11845</name>
</gene>
<dbReference type="PANTHER" id="PTHR43969:SF9">
    <property type="entry name" value="GLUTATHIONE S TRANSFERASE D10, ISOFORM A-RELATED"/>
    <property type="match status" value="1"/>
</dbReference>
<name>A0A6L7G3F0_9RHOB</name>
<accession>A0A6L7G3F0</accession>
<dbReference type="InterPro" id="IPR010987">
    <property type="entry name" value="Glutathione-S-Trfase_C-like"/>
</dbReference>